<dbReference type="AlphaFoldDB" id="A0ABD6S7Z1"/>
<evidence type="ECO:0000313" key="2">
    <source>
        <dbReference type="Proteomes" id="UP000219897"/>
    </source>
</evidence>
<comment type="caution">
    <text evidence="1">The sequence shown here is derived from an EMBL/GenBank/DDBJ whole genome shotgun (WGS) entry which is preliminary data.</text>
</comment>
<gene>
    <name evidence="1" type="ORF">CN495_07605</name>
</gene>
<dbReference type="RefSeq" id="WP_098316959.1">
    <property type="nucleotide sequence ID" value="NZ_NTYF01000023.1"/>
</dbReference>
<dbReference type="EMBL" id="NTYF01000023">
    <property type="protein sequence ID" value="PER55611.1"/>
    <property type="molecule type" value="Genomic_DNA"/>
</dbReference>
<evidence type="ECO:0000313" key="1">
    <source>
        <dbReference type="EMBL" id="PER55611.1"/>
    </source>
</evidence>
<organism evidence="1 2">
    <name type="scientific">Bacillus thuringiensis</name>
    <dbReference type="NCBI Taxonomy" id="1428"/>
    <lineage>
        <taxon>Bacteria</taxon>
        <taxon>Bacillati</taxon>
        <taxon>Bacillota</taxon>
        <taxon>Bacilli</taxon>
        <taxon>Bacillales</taxon>
        <taxon>Bacillaceae</taxon>
        <taxon>Bacillus</taxon>
        <taxon>Bacillus cereus group</taxon>
    </lineage>
</organism>
<sequence>MLHISRESRENWNGAISELRPHEFNGKKWNELFDTEEELIQYTKEIDIEKFKREKHNGWGYIDSFVKRLNKGEELTPKQVTQLKRLASEVFSYTWNKNNIDR</sequence>
<name>A0ABD6S7Z1_BACTU</name>
<accession>A0ABD6S7Z1</accession>
<dbReference type="Proteomes" id="UP000219897">
    <property type="component" value="Unassembled WGS sequence"/>
</dbReference>
<proteinExistence type="predicted"/>
<reference evidence="1 2" key="1">
    <citation type="submission" date="2017-09" db="EMBL/GenBank/DDBJ databases">
        <title>Large-scale bioinformatics analysis of Bacillus genomes uncovers conserved roles of natural products in bacterial physiology.</title>
        <authorList>
            <consortium name="Agbiome Team Llc"/>
            <person name="Bleich R.M."/>
            <person name="Kirk G.J."/>
            <person name="Santa Maria K.C."/>
            <person name="Allen S.E."/>
            <person name="Farag S."/>
            <person name="Shank E.A."/>
            <person name="Bowers A."/>
        </authorList>
    </citation>
    <scope>NUCLEOTIDE SEQUENCE [LARGE SCALE GENOMIC DNA]</scope>
    <source>
        <strain evidence="1 2">AFS005140</strain>
    </source>
</reference>
<protein>
    <submittedName>
        <fullName evidence="1">Uncharacterized protein</fullName>
    </submittedName>
</protein>